<dbReference type="EMBL" id="CP159218">
    <property type="protein sequence ID" value="XCG63784.1"/>
    <property type="molecule type" value="Genomic_DNA"/>
</dbReference>
<feature type="region of interest" description="Disordered" evidence="5">
    <location>
        <begin position="245"/>
        <end position="275"/>
    </location>
</feature>
<dbReference type="SUPFAM" id="SSF53822">
    <property type="entry name" value="Periplasmic binding protein-like I"/>
    <property type="match status" value="1"/>
</dbReference>
<evidence type="ECO:0000256" key="2">
    <source>
        <dbReference type="ARBA" id="ARBA00023015"/>
    </source>
</evidence>
<dbReference type="PROSITE" id="PS51257">
    <property type="entry name" value="PROKAR_LIPOPROTEIN"/>
    <property type="match status" value="1"/>
</dbReference>
<dbReference type="RefSeq" id="WP_353649399.1">
    <property type="nucleotide sequence ID" value="NZ_CP159218.1"/>
</dbReference>
<dbReference type="AlphaFoldDB" id="A0AAU8DNE3"/>
<accession>A0AAU8DNE3</accession>
<evidence type="ECO:0000256" key="5">
    <source>
        <dbReference type="SAM" id="MobiDB-lite"/>
    </source>
</evidence>
<dbReference type="Gene3D" id="3.40.50.2300">
    <property type="match status" value="2"/>
</dbReference>
<feature type="domain" description="Periplasmic binding protein" evidence="6">
    <location>
        <begin position="86"/>
        <end position="344"/>
    </location>
</feature>
<evidence type="ECO:0000256" key="1">
    <source>
        <dbReference type="ARBA" id="ARBA00022491"/>
    </source>
</evidence>
<feature type="compositionally biased region" description="Low complexity" evidence="5">
    <location>
        <begin position="261"/>
        <end position="275"/>
    </location>
</feature>
<evidence type="ECO:0000313" key="7">
    <source>
        <dbReference type="EMBL" id="XCG63784.1"/>
    </source>
</evidence>
<keyword evidence="2" id="KW-0805">Transcription regulation</keyword>
<organism evidence="7">
    <name type="scientific">Nakamurella sp. A5-74</name>
    <dbReference type="NCBI Taxonomy" id="3158264"/>
    <lineage>
        <taxon>Bacteria</taxon>
        <taxon>Bacillati</taxon>
        <taxon>Actinomycetota</taxon>
        <taxon>Actinomycetes</taxon>
        <taxon>Nakamurellales</taxon>
        <taxon>Nakamurellaceae</taxon>
        <taxon>Nakamurella</taxon>
    </lineage>
</organism>
<proteinExistence type="predicted"/>
<feature type="region of interest" description="Disordered" evidence="5">
    <location>
        <begin position="29"/>
        <end position="68"/>
    </location>
</feature>
<dbReference type="PANTHER" id="PTHR30146">
    <property type="entry name" value="LACI-RELATED TRANSCRIPTIONAL REPRESSOR"/>
    <property type="match status" value="1"/>
</dbReference>
<name>A0AAU8DNE3_9ACTN</name>
<dbReference type="InterPro" id="IPR025997">
    <property type="entry name" value="SBP_2_dom"/>
</dbReference>
<reference evidence="7" key="1">
    <citation type="submission" date="2024-05" db="EMBL/GenBank/DDBJ databases">
        <authorList>
            <person name="Cai S.Y."/>
            <person name="Jin L.M."/>
            <person name="Li H.R."/>
        </authorList>
    </citation>
    <scope>NUCLEOTIDE SEQUENCE</scope>
    <source>
        <strain evidence="7">A5-74</strain>
    </source>
</reference>
<dbReference type="GO" id="GO:0000976">
    <property type="term" value="F:transcription cis-regulatory region binding"/>
    <property type="evidence" value="ECO:0007669"/>
    <property type="project" value="TreeGrafter"/>
</dbReference>
<gene>
    <name evidence="7" type="ORF">ABLG96_00020</name>
</gene>
<dbReference type="PANTHER" id="PTHR30146:SF148">
    <property type="entry name" value="HTH-TYPE TRANSCRIPTIONAL REPRESSOR PURR-RELATED"/>
    <property type="match status" value="1"/>
</dbReference>
<feature type="compositionally biased region" description="Low complexity" evidence="5">
    <location>
        <begin position="29"/>
        <end position="63"/>
    </location>
</feature>
<evidence type="ECO:0000256" key="3">
    <source>
        <dbReference type="ARBA" id="ARBA00023125"/>
    </source>
</evidence>
<evidence type="ECO:0000259" key="6">
    <source>
        <dbReference type="Pfam" id="PF13407"/>
    </source>
</evidence>
<dbReference type="Pfam" id="PF13407">
    <property type="entry name" value="Peripla_BP_4"/>
    <property type="match status" value="1"/>
</dbReference>
<dbReference type="GO" id="GO:0003700">
    <property type="term" value="F:DNA-binding transcription factor activity"/>
    <property type="evidence" value="ECO:0007669"/>
    <property type="project" value="TreeGrafter"/>
</dbReference>
<protein>
    <submittedName>
        <fullName evidence="7">Substrate-binding domain-containing protein</fullName>
    </submittedName>
</protein>
<feature type="compositionally biased region" description="Low complexity" evidence="5">
    <location>
        <begin position="245"/>
        <end position="254"/>
    </location>
</feature>
<sequence>MGTTRWAGHRLPGVLAMVVSVLVTGCTTPTGPTPSSSAPTGVTSTPVTSTSQTAPSPSATSTTGWPAGVVTPFRTTEAGSATGKRIGLISPDATDPFSRAVTDSIIAETTTAGAALIRCDPGADGEFALECAQRLSNQQVDGWIVQRSGWMPGNSLCGAGPRTVPMIVVDGPPGPCTTATVTADDSAAGRLAGSHLGEYSIHDHDCRFDSFILITDPTESAASTARAEGIREGFRQSCPDRLEMPFTTAPGTTVAPPPTTTDPSQQSASSSAAAERARVTVVDTADQKAVYDAVQRAIGAQPDSGRILIAAVSDGPAFTAMTAVRSAGRLEDVRLVAVGADQRSRCEIAGNPRWLGDAALFPDRYGELVVPSLIDAMAGRSIPQAMLTTPQFVDVSTVSGSYDVSSCPENP</sequence>
<evidence type="ECO:0000256" key="4">
    <source>
        <dbReference type="ARBA" id="ARBA00023163"/>
    </source>
</evidence>
<keyword evidence="1" id="KW-0678">Repressor</keyword>
<keyword evidence="4" id="KW-0804">Transcription</keyword>
<dbReference type="InterPro" id="IPR028082">
    <property type="entry name" value="Peripla_BP_I"/>
</dbReference>
<keyword evidence="3" id="KW-0238">DNA-binding</keyword>